<keyword evidence="14" id="KW-0406">Ion transport</keyword>
<dbReference type="eggNOG" id="COG0474">
    <property type="taxonomic scope" value="Bacteria"/>
</dbReference>
<dbReference type="GO" id="GO:0036376">
    <property type="term" value="P:sodium ion export across plasma membrane"/>
    <property type="evidence" value="ECO:0007669"/>
    <property type="project" value="TreeGrafter"/>
</dbReference>
<evidence type="ECO:0000256" key="2">
    <source>
        <dbReference type="ARBA" id="ARBA00005675"/>
    </source>
</evidence>
<evidence type="ECO:0000256" key="16">
    <source>
        <dbReference type="ARBA" id="ARBA00048694"/>
    </source>
</evidence>
<feature type="transmembrane region" description="Helical" evidence="17">
    <location>
        <begin position="246"/>
        <end position="263"/>
    </location>
</feature>
<dbReference type="CDD" id="cd02089">
    <property type="entry name" value="P-type_ATPase_Ca_prok"/>
    <property type="match status" value="1"/>
</dbReference>
<dbReference type="InterPro" id="IPR044492">
    <property type="entry name" value="P_typ_ATPase_HD_dom"/>
</dbReference>
<reference evidence="19 20" key="1">
    <citation type="journal article" date="2009" name="PLoS ONE">
        <title>Genome analysis of the anaerobic thermohalophilic bacterium Halothermothrix orenii.</title>
        <authorList>
            <person name="Mavromatis K."/>
            <person name="Ivanova N."/>
            <person name="Anderson I."/>
            <person name="Lykidis A."/>
            <person name="Hooper S.D."/>
            <person name="Sun H."/>
            <person name="Kunin V."/>
            <person name="Lapidus A."/>
            <person name="Hugenholtz P."/>
            <person name="Patel B."/>
            <person name="Kyrpides N.C."/>
        </authorList>
    </citation>
    <scope>NUCLEOTIDE SEQUENCE [LARGE SCALE GENOMIC DNA]</scope>
    <source>
        <strain evidence="20">H 168 / OCM 544 / DSM 9562</strain>
    </source>
</reference>
<dbReference type="SUPFAM" id="SSF81653">
    <property type="entry name" value="Calcium ATPase, transduction domain A"/>
    <property type="match status" value="1"/>
</dbReference>
<feature type="domain" description="Cation-transporting P-type ATPase N-terminal" evidence="18">
    <location>
        <begin position="3"/>
        <end position="77"/>
    </location>
</feature>
<dbReference type="STRING" id="373903.Hore_21960"/>
<dbReference type="InterPro" id="IPR023214">
    <property type="entry name" value="HAD_sf"/>
</dbReference>
<dbReference type="GO" id="GO:0005388">
    <property type="term" value="F:P-type calcium transporter activity"/>
    <property type="evidence" value="ECO:0007669"/>
    <property type="project" value="UniProtKB-EC"/>
</dbReference>
<dbReference type="FunFam" id="1.20.1110.10:FF:000065">
    <property type="entry name" value="Sarcoplasmic/endoplasmic reticulum calcium ATPase 1"/>
    <property type="match status" value="1"/>
</dbReference>
<feature type="transmembrane region" description="Helical" evidence="17">
    <location>
        <begin position="834"/>
        <end position="854"/>
    </location>
</feature>
<dbReference type="Pfam" id="PF13246">
    <property type="entry name" value="Cation_ATPase"/>
    <property type="match status" value="1"/>
</dbReference>
<feature type="transmembrane region" description="Helical" evidence="17">
    <location>
        <begin position="860"/>
        <end position="882"/>
    </location>
</feature>
<dbReference type="PRINTS" id="PR00119">
    <property type="entry name" value="CATATPASE"/>
</dbReference>
<evidence type="ECO:0000256" key="10">
    <source>
        <dbReference type="ARBA" id="ARBA00022840"/>
    </source>
</evidence>
<dbReference type="GO" id="GO:1990573">
    <property type="term" value="P:potassium ion import across plasma membrane"/>
    <property type="evidence" value="ECO:0007669"/>
    <property type="project" value="TreeGrafter"/>
</dbReference>
<keyword evidence="13 17" id="KW-1133">Transmembrane helix</keyword>
<dbReference type="SUPFAM" id="SSF81660">
    <property type="entry name" value="Metal cation-transporting ATPase, ATP-binding domain N"/>
    <property type="match status" value="1"/>
</dbReference>
<dbReference type="NCBIfam" id="TIGR01522">
    <property type="entry name" value="ATPase-IIA2_Ca"/>
    <property type="match status" value="1"/>
</dbReference>
<dbReference type="SFLD" id="SFLDF00027">
    <property type="entry name" value="p-type_atpase"/>
    <property type="match status" value="1"/>
</dbReference>
<dbReference type="InterPro" id="IPR050510">
    <property type="entry name" value="Cation_transp_ATPase_P-type"/>
</dbReference>
<dbReference type="InterPro" id="IPR018303">
    <property type="entry name" value="ATPase_P-typ_P_site"/>
</dbReference>
<keyword evidence="12" id="KW-1278">Translocase</keyword>
<dbReference type="NCBIfam" id="TIGR01116">
    <property type="entry name" value="ATPase-IIA1_Ca"/>
    <property type="match status" value="1"/>
</dbReference>
<dbReference type="InterPro" id="IPR006413">
    <property type="entry name" value="P-type_ATPase_IIA_PMR1"/>
</dbReference>
<dbReference type="SUPFAM" id="SSF81665">
    <property type="entry name" value="Calcium ATPase, transmembrane domain M"/>
    <property type="match status" value="1"/>
</dbReference>
<dbReference type="Gene3D" id="3.40.1110.10">
    <property type="entry name" value="Calcium-transporting ATPase, cytoplasmic domain N"/>
    <property type="match status" value="1"/>
</dbReference>
<dbReference type="AlphaFoldDB" id="B8D0K5"/>
<accession>B8D0K5</accession>
<dbReference type="InterPro" id="IPR006068">
    <property type="entry name" value="ATPase_P-typ_cation-transptr_C"/>
</dbReference>
<feature type="transmembrane region" description="Helical" evidence="17">
    <location>
        <begin position="767"/>
        <end position="789"/>
    </location>
</feature>
<feature type="transmembrane region" description="Helical" evidence="17">
    <location>
        <begin position="82"/>
        <end position="100"/>
    </location>
</feature>
<dbReference type="Pfam" id="PF00689">
    <property type="entry name" value="Cation_ATPase_C"/>
    <property type="match status" value="1"/>
</dbReference>
<protein>
    <recommendedName>
        <fullName evidence="3">P-type Ca(2+) transporter</fullName>
        <ecNumber evidence="3">7.2.2.10</ecNumber>
    </recommendedName>
</protein>
<evidence type="ECO:0000256" key="4">
    <source>
        <dbReference type="ARBA" id="ARBA00022475"/>
    </source>
</evidence>
<proteinExistence type="inferred from homology"/>
<keyword evidence="10" id="KW-0067">ATP-binding</keyword>
<dbReference type="EMBL" id="CP001098">
    <property type="protein sequence ID" value="ACL70941.1"/>
    <property type="molecule type" value="Genomic_DNA"/>
</dbReference>
<keyword evidence="7" id="KW-0479">Metal-binding</keyword>
<dbReference type="GO" id="GO:0006883">
    <property type="term" value="P:intracellular sodium ion homeostasis"/>
    <property type="evidence" value="ECO:0007669"/>
    <property type="project" value="TreeGrafter"/>
</dbReference>
<feature type="transmembrane region" description="Helical" evidence="17">
    <location>
        <begin position="693"/>
        <end position="714"/>
    </location>
</feature>
<keyword evidence="8" id="KW-0547">Nucleotide-binding</keyword>
<dbReference type="Pfam" id="PF08282">
    <property type="entry name" value="Hydrolase_3"/>
    <property type="match status" value="1"/>
</dbReference>
<keyword evidence="11" id="KW-0460">Magnesium</keyword>
<dbReference type="EC" id="7.2.2.10" evidence="3"/>
<evidence type="ECO:0000256" key="13">
    <source>
        <dbReference type="ARBA" id="ARBA00022989"/>
    </source>
</evidence>
<evidence type="ECO:0000256" key="9">
    <source>
        <dbReference type="ARBA" id="ARBA00022837"/>
    </source>
</evidence>
<evidence type="ECO:0000256" key="1">
    <source>
        <dbReference type="ARBA" id="ARBA00004651"/>
    </source>
</evidence>
<dbReference type="OrthoDB" id="9760364at2"/>
<feature type="transmembrane region" description="Helical" evidence="17">
    <location>
        <begin position="275"/>
        <end position="299"/>
    </location>
</feature>
<evidence type="ECO:0000313" key="20">
    <source>
        <dbReference type="Proteomes" id="UP000000719"/>
    </source>
</evidence>
<evidence type="ECO:0000256" key="8">
    <source>
        <dbReference type="ARBA" id="ARBA00022741"/>
    </source>
</evidence>
<dbReference type="InterPro" id="IPR001757">
    <property type="entry name" value="P_typ_ATPase"/>
</dbReference>
<keyword evidence="6 17" id="KW-0812">Transmembrane</keyword>
<dbReference type="PANTHER" id="PTHR43294:SF21">
    <property type="entry name" value="CATION TRANSPORTING ATPASE"/>
    <property type="match status" value="1"/>
</dbReference>
<dbReference type="FunFam" id="2.70.150.10:FF:000016">
    <property type="entry name" value="Calcium-transporting P-type ATPase putative"/>
    <property type="match status" value="1"/>
</dbReference>
<comment type="catalytic activity">
    <reaction evidence="16">
        <text>Ca(2+)(in) + ATP + H2O = Ca(2+)(out) + ADP + phosphate + H(+)</text>
        <dbReference type="Rhea" id="RHEA:18105"/>
        <dbReference type="ChEBI" id="CHEBI:15377"/>
        <dbReference type="ChEBI" id="CHEBI:15378"/>
        <dbReference type="ChEBI" id="CHEBI:29108"/>
        <dbReference type="ChEBI" id="CHEBI:30616"/>
        <dbReference type="ChEBI" id="CHEBI:43474"/>
        <dbReference type="ChEBI" id="CHEBI:456216"/>
        <dbReference type="EC" id="7.2.2.10"/>
    </reaction>
</comment>
<dbReference type="FunFam" id="3.40.50.1000:FF:000028">
    <property type="entry name" value="Calcium-transporting P-type ATPase, putative"/>
    <property type="match status" value="1"/>
</dbReference>
<dbReference type="GO" id="GO:0030007">
    <property type="term" value="P:intracellular potassium ion homeostasis"/>
    <property type="evidence" value="ECO:0007669"/>
    <property type="project" value="TreeGrafter"/>
</dbReference>
<dbReference type="InterPro" id="IPR059000">
    <property type="entry name" value="ATPase_P-type_domA"/>
</dbReference>
<dbReference type="PRINTS" id="PR00120">
    <property type="entry name" value="HATPASE"/>
</dbReference>
<evidence type="ECO:0000256" key="14">
    <source>
        <dbReference type="ARBA" id="ARBA00023065"/>
    </source>
</evidence>
<comment type="similarity">
    <text evidence="2">Belongs to the cation transport ATPase (P-type) (TC 3.A.3) family. Type IIA subfamily.</text>
</comment>
<dbReference type="InterPro" id="IPR036412">
    <property type="entry name" value="HAD-like_sf"/>
</dbReference>
<dbReference type="Gene3D" id="1.20.1110.10">
    <property type="entry name" value="Calcium-transporting ATPase, transmembrane domain"/>
    <property type="match status" value="1"/>
</dbReference>
<dbReference type="Pfam" id="PF00690">
    <property type="entry name" value="Cation_ATPase_N"/>
    <property type="match status" value="1"/>
</dbReference>
<evidence type="ECO:0000256" key="7">
    <source>
        <dbReference type="ARBA" id="ARBA00022723"/>
    </source>
</evidence>
<keyword evidence="5" id="KW-0813">Transport</keyword>
<keyword evidence="4" id="KW-1003">Cell membrane</keyword>
<dbReference type="Pfam" id="PF00122">
    <property type="entry name" value="E1-E2_ATPase"/>
    <property type="match status" value="1"/>
</dbReference>
<dbReference type="Gene3D" id="2.70.150.10">
    <property type="entry name" value="Calcium-transporting ATPase, cytoplasmic transduction domain A"/>
    <property type="match status" value="1"/>
</dbReference>
<keyword evidence="9" id="KW-0106">Calcium</keyword>
<dbReference type="GO" id="GO:0005391">
    <property type="term" value="F:P-type sodium:potassium-exchanging transporter activity"/>
    <property type="evidence" value="ECO:0007669"/>
    <property type="project" value="TreeGrafter"/>
</dbReference>
<dbReference type="HOGENOM" id="CLU_002360_1_1_9"/>
<dbReference type="NCBIfam" id="TIGR01494">
    <property type="entry name" value="ATPase_P-type"/>
    <property type="match status" value="4"/>
</dbReference>
<gene>
    <name evidence="19" type="ordered locus">Hore_21960</name>
</gene>
<dbReference type="KEGG" id="hor:Hore_21960"/>
<keyword evidence="20" id="KW-1185">Reference proteome</keyword>
<dbReference type="Gene3D" id="3.40.50.1000">
    <property type="entry name" value="HAD superfamily/HAD-like"/>
    <property type="match status" value="1"/>
</dbReference>
<dbReference type="SFLD" id="SFLDG00002">
    <property type="entry name" value="C1.7:_P-type_atpase_like"/>
    <property type="match status" value="1"/>
</dbReference>
<comment type="subcellular location">
    <subcellularLocation>
        <location evidence="1">Cell membrane</location>
        <topology evidence="1">Multi-pass membrane protein</topology>
    </subcellularLocation>
</comment>
<dbReference type="InterPro" id="IPR005782">
    <property type="entry name" value="P-type_ATPase_IIA"/>
</dbReference>
<evidence type="ECO:0000256" key="5">
    <source>
        <dbReference type="ARBA" id="ARBA00022568"/>
    </source>
</evidence>
<dbReference type="GO" id="GO:0005524">
    <property type="term" value="F:ATP binding"/>
    <property type="evidence" value="ECO:0007669"/>
    <property type="project" value="UniProtKB-KW"/>
</dbReference>
<evidence type="ECO:0000256" key="3">
    <source>
        <dbReference type="ARBA" id="ARBA00012790"/>
    </source>
</evidence>
<dbReference type="GO" id="GO:0016887">
    <property type="term" value="F:ATP hydrolysis activity"/>
    <property type="evidence" value="ECO:0007669"/>
    <property type="project" value="InterPro"/>
</dbReference>
<evidence type="ECO:0000256" key="12">
    <source>
        <dbReference type="ARBA" id="ARBA00022967"/>
    </source>
</evidence>
<dbReference type="PANTHER" id="PTHR43294">
    <property type="entry name" value="SODIUM/POTASSIUM-TRANSPORTING ATPASE SUBUNIT ALPHA"/>
    <property type="match status" value="1"/>
</dbReference>
<keyword evidence="15 17" id="KW-0472">Membrane</keyword>
<dbReference type="Proteomes" id="UP000000719">
    <property type="component" value="Chromosome"/>
</dbReference>
<keyword evidence="5" id="KW-0109">Calcium transport</keyword>
<dbReference type="InterPro" id="IPR023299">
    <property type="entry name" value="ATPase_P-typ_cyto_dom_N"/>
</dbReference>
<evidence type="ECO:0000256" key="11">
    <source>
        <dbReference type="ARBA" id="ARBA00022842"/>
    </source>
</evidence>
<organism evidence="19 20">
    <name type="scientific">Halothermothrix orenii (strain H 168 / OCM 544 / DSM 9562)</name>
    <dbReference type="NCBI Taxonomy" id="373903"/>
    <lineage>
        <taxon>Bacteria</taxon>
        <taxon>Bacillati</taxon>
        <taxon>Bacillota</taxon>
        <taxon>Clostridia</taxon>
        <taxon>Halanaerobiales</taxon>
        <taxon>Halothermotrichaceae</taxon>
        <taxon>Halothermothrix</taxon>
    </lineage>
</organism>
<dbReference type="InterPro" id="IPR008250">
    <property type="entry name" value="ATPase_P-typ_transduc_dom_A_sf"/>
</dbReference>
<dbReference type="SFLD" id="SFLDS00003">
    <property type="entry name" value="Haloacid_Dehalogenase"/>
    <property type="match status" value="1"/>
</dbReference>
<dbReference type="GO" id="GO:0005886">
    <property type="term" value="C:plasma membrane"/>
    <property type="evidence" value="ECO:0007669"/>
    <property type="project" value="UniProtKB-SubCell"/>
</dbReference>
<dbReference type="PROSITE" id="PS00154">
    <property type="entry name" value="ATPASE_E1_E2"/>
    <property type="match status" value="1"/>
</dbReference>
<dbReference type="InterPro" id="IPR004014">
    <property type="entry name" value="ATPase_P-typ_cation-transptr_N"/>
</dbReference>
<dbReference type="SMART" id="SM00831">
    <property type="entry name" value="Cation_ATPase_N"/>
    <property type="match status" value="1"/>
</dbReference>
<evidence type="ECO:0000256" key="6">
    <source>
        <dbReference type="ARBA" id="ARBA00022692"/>
    </source>
</evidence>
<dbReference type="GO" id="GO:1902600">
    <property type="term" value="P:proton transmembrane transport"/>
    <property type="evidence" value="ECO:0007669"/>
    <property type="project" value="TreeGrafter"/>
</dbReference>
<evidence type="ECO:0000256" key="15">
    <source>
        <dbReference type="ARBA" id="ARBA00023136"/>
    </source>
</evidence>
<evidence type="ECO:0000256" key="17">
    <source>
        <dbReference type="SAM" id="Phobius"/>
    </source>
</evidence>
<dbReference type="SUPFAM" id="SSF56784">
    <property type="entry name" value="HAD-like"/>
    <property type="match status" value="1"/>
</dbReference>
<evidence type="ECO:0000259" key="18">
    <source>
        <dbReference type="SMART" id="SM00831"/>
    </source>
</evidence>
<dbReference type="RefSeq" id="WP_015923910.1">
    <property type="nucleotide sequence ID" value="NC_011899.1"/>
</dbReference>
<keyword evidence="19" id="KW-0378">Hydrolase</keyword>
<sequence>METWYNKSIEEVSKDQKTNIDQGLTVEEAKKRLDETGPNRLKESKGRSPWQMFIDQFKDALVIILLFSAIISAAVGEISDSLVIAVILILNSTLGVIQEYKAEKSLAALKELASPRALVLRDGKQQKVEASQLVPGDIVLLDAGDYVPADLRLISVTDLKIEESVLTGESVPVEKTDKIIKDEKPPLGDQKNMAFMGTIVTYGRGRGIVTGTGMDTEMGKIAEALKDDKREPTPLQKRLDRMGKKLGLAVIGIAAIIILMGWLRGIDLLEMFMTGISLAVAAVPEGLPAVVTIVLALGVQRMIKRHAIIRRLPAVETLGATTIICTDKTGTLTKNEMTVKSIFLPGRNIKVSGEGYKPEGKFIEGNTEVKTNSDKDLALLLKAASLCNNAELTRNKDNNRDIIGDPTEGSLVVAAEKAGFTKERLNNDYERIKEFPFDSERKRMSTVHRTPDKKVIAFVKGAPDQILKRCIGYQINGKVKDLDDNVREEIVKQNKEYASQALRVLAVAYKPLDGENNLHIDNVEKGLIFLGLMGMIDPPRREVADSVKLCKQAGIRPVMITGDYSLTARAIAEELGIYKNGDKIITGSELEDMNPEELKEAVSLTTVYARVSPHHKSKIVQALKDSNEVVAMTGDGVNDAPALKKADIGVAMGITGTDVAKEAADMVLTDDNFASIVSAVEEGRGIYSNIKKFIHFLLSCNVGEIITLFLAIIVGLPRPLIPIQILWVNLVTDGFPALALGVDPAAPDLMEKPPRDPDEGVFAGKMGVNIISQGLFIGLLTLVIFFLGLHYFSLPVGQTMAFATLSFSQLIQALNARSREYSLFRLGILTNKYLILAIMISGLLQLGVMFIPFLQAAFKVIPLTGTQWLIVLLASLTPLPYVEILKALGITREE</sequence>
<dbReference type="GO" id="GO:0046872">
    <property type="term" value="F:metal ion binding"/>
    <property type="evidence" value="ECO:0007669"/>
    <property type="project" value="UniProtKB-KW"/>
</dbReference>
<dbReference type="InterPro" id="IPR023298">
    <property type="entry name" value="ATPase_P-typ_TM_dom_sf"/>
</dbReference>
<evidence type="ECO:0000313" key="19">
    <source>
        <dbReference type="EMBL" id="ACL70941.1"/>
    </source>
</evidence>
<feature type="transmembrane region" description="Helical" evidence="17">
    <location>
        <begin position="57"/>
        <end position="76"/>
    </location>
</feature>
<name>B8D0K5_HALOH</name>